<organism evidence="6">
    <name type="scientific">marine sediment metagenome</name>
    <dbReference type="NCBI Taxonomy" id="412755"/>
    <lineage>
        <taxon>unclassified sequences</taxon>
        <taxon>metagenomes</taxon>
        <taxon>ecological metagenomes</taxon>
    </lineage>
</organism>
<proteinExistence type="inferred from homology"/>
<name>X1HJK3_9ZZZZ</name>
<evidence type="ECO:0000256" key="1">
    <source>
        <dbReference type="ARBA" id="ARBA00001933"/>
    </source>
</evidence>
<evidence type="ECO:0000256" key="4">
    <source>
        <dbReference type="ARBA" id="ARBA00023239"/>
    </source>
</evidence>
<dbReference type="Pfam" id="PF00291">
    <property type="entry name" value="PALP"/>
    <property type="match status" value="1"/>
</dbReference>
<dbReference type="GO" id="GO:0009097">
    <property type="term" value="P:isoleucine biosynthetic process"/>
    <property type="evidence" value="ECO:0007669"/>
    <property type="project" value="TreeGrafter"/>
</dbReference>
<comment type="similarity">
    <text evidence="2">Belongs to the serine/threonine dehydratase family.</text>
</comment>
<dbReference type="PROSITE" id="PS00165">
    <property type="entry name" value="DEHYDRATASE_SER_THR"/>
    <property type="match status" value="1"/>
</dbReference>
<dbReference type="EMBL" id="BARU01024845">
    <property type="protein sequence ID" value="GAH53994.1"/>
    <property type="molecule type" value="Genomic_DNA"/>
</dbReference>
<evidence type="ECO:0000313" key="6">
    <source>
        <dbReference type="EMBL" id="GAH53994.1"/>
    </source>
</evidence>
<keyword evidence="3" id="KW-0663">Pyridoxal phosphate</keyword>
<protein>
    <recommendedName>
        <fullName evidence="5">Tryptophan synthase beta chain-like PALP domain-containing protein</fullName>
    </recommendedName>
</protein>
<dbReference type="GO" id="GO:0006567">
    <property type="term" value="P:L-threonine catabolic process"/>
    <property type="evidence" value="ECO:0007669"/>
    <property type="project" value="TreeGrafter"/>
</dbReference>
<dbReference type="CDD" id="cd01562">
    <property type="entry name" value="Thr-dehyd"/>
    <property type="match status" value="1"/>
</dbReference>
<gene>
    <name evidence="6" type="ORF">S03H2_40109</name>
</gene>
<dbReference type="InterPro" id="IPR050147">
    <property type="entry name" value="Ser/Thr_Dehydratase"/>
</dbReference>
<keyword evidence="4" id="KW-0456">Lyase</keyword>
<sequence length="264" mass="28625">KIFLKLENTQFGNSFKARGANNKMLHLTPEEKEKGIITASSGNHGIATATIAKKMSLPAKIVIPATTPQKQIDAINQYDAELVLYGPDFPDAEQKALELASEEGKAYISPYNDSLVIAGQGTIGLEILEDFPEVEIVLVPIGGGGLLSGIATLIKNINPLTEVIGVQPVASPVWYESLKAGKLIEMKVKETICGGLSGNVEKGSITFPIIQKYVREVILVKEDTIREAVRLLWEKDNQVVEPSGAVGLAVLIENKKRFNSEDIF</sequence>
<dbReference type="Gene3D" id="3.40.50.1100">
    <property type="match status" value="2"/>
</dbReference>
<dbReference type="PANTHER" id="PTHR48078">
    <property type="entry name" value="THREONINE DEHYDRATASE, MITOCHONDRIAL-RELATED"/>
    <property type="match status" value="1"/>
</dbReference>
<dbReference type="GO" id="GO:0006565">
    <property type="term" value="P:L-serine catabolic process"/>
    <property type="evidence" value="ECO:0007669"/>
    <property type="project" value="TreeGrafter"/>
</dbReference>
<comment type="caution">
    <text evidence="6">The sequence shown here is derived from an EMBL/GenBank/DDBJ whole genome shotgun (WGS) entry which is preliminary data.</text>
</comment>
<dbReference type="InterPro" id="IPR000634">
    <property type="entry name" value="Ser/Thr_deHydtase_PyrdxlP-BS"/>
</dbReference>
<evidence type="ECO:0000259" key="5">
    <source>
        <dbReference type="Pfam" id="PF00291"/>
    </source>
</evidence>
<evidence type="ECO:0000256" key="2">
    <source>
        <dbReference type="ARBA" id="ARBA00010869"/>
    </source>
</evidence>
<dbReference type="AlphaFoldDB" id="X1HJK3"/>
<accession>X1HJK3</accession>
<dbReference type="FunFam" id="3.40.50.1100:FF:000005">
    <property type="entry name" value="Threonine dehydratase catabolic"/>
    <property type="match status" value="1"/>
</dbReference>
<dbReference type="SUPFAM" id="SSF53686">
    <property type="entry name" value="Tryptophan synthase beta subunit-like PLP-dependent enzymes"/>
    <property type="match status" value="1"/>
</dbReference>
<dbReference type="GO" id="GO:0003941">
    <property type="term" value="F:L-serine ammonia-lyase activity"/>
    <property type="evidence" value="ECO:0007669"/>
    <property type="project" value="TreeGrafter"/>
</dbReference>
<dbReference type="InterPro" id="IPR001926">
    <property type="entry name" value="TrpB-like_PALP"/>
</dbReference>
<comment type="cofactor">
    <cofactor evidence="1">
        <name>pyridoxal 5'-phosphate</name>
        <dbReference type="ChEBI" id="CHEBI:597326"/>
    </cofactor>
</comment>
<feature type="non-terminal residue" evidence="6">
    <location>
        <position position="1"/>
    </location>
</feature>
<reference evidence="6" key="1">
    <citation type="journal article" date="2014" name="Front. Microbiol.">
        <title>High frequency of phylogenetically diverse reductive dehalogenase-homologous genes in deep subseafloor sedimentary metagenomes.</title>
        <authorList>
            <person name="Kawai M."/>
            <person name="Futagami T."/>
            <person name="Toyoda A."/>
            <person name="Takaki Y."/>
            <person name="Nishi S."/>
            <person name="Hori S."/>
            <person name="Arai W."/>
            <person name="Tsubouchi T."/>
            <person name="Morono Y."/>
            <person name="Uchiyama I."/>
            <person name="Ito T."/>
            <person name="Fujiyama A."/>
            <person name="Inagaki F."/>
            <person name="Takami H."/>
        </authorList>
    </citation>
    <scope>NUCLEOTIDE SEQUENCE</scope>
    <source>
        <strain evidence="6">Expedition CK06-06</strain>
    </source>
</reference>
<feature type="domain" description="Tryptophan synthase beta chain-like PALP" evidence="5">
    <location>
        <begin position="2"/>
        <end position="261"/>
    </location>
</feature>
<evidence type="ECO:0000256" key="3">
    <source>
        <dbReference type="ARBA" id="ARBA00022898"/>
    </source>
</evidence>
<dbReference type="GO" id="GO:0030170">
    <property type="term" value="F:pyridoxal phosphate binding"/>
    <property type="evidence" value="ECO:0007669"/>
    <property type="project" value="InterPro"/>
</dbReference>
<dbReference type="InterPro" id="IPR036052">
    <property type="entry name" value="TrpB-like_PALP_sf"/>
</dbReference>
<dbReference type="PANTHER" id="PTHR48078:SF6">
    <property type="entry name" value="L-THREONINE DEHYDRATASE CATABOLIC TDCB"/>
    <property type="match status" value="1"/>
</dbReference>
<dbReference type="GO" id="GO:0004794">
    <property type="term" value="F:threonine deaminase activity"/>
    <property type="evidence" value="ECO:0007669"/>
    <property type="project" value="TreeGrafter"/>
</dbReference>